<organism evidence="1 2">
    <name type="scientific">Phormidesmis priestleyi</name>
    <dbReference type="NCBI Taxonomy" id="268141"/>
    <lineage>
        <taxon>Bacteria</taxon>
        <taxon>Bacillati</taxon>
        <taxon>Cyanobacteriota</taxon>
        <taxon>Cyanophyceae</taxon>
        <taxon>Leptolyngbyales</taxon>
        <taxon>Leptolyngbyaceae</taxon>
        <taxon>Phormidesmis</taxon>
    </lineage>
</organism>
<dbReference type="SUPFAM" id="SSF47598">
    <property type="entry name" value="Ribbon-helix-helix"/>
    <property type="match status" value="1"/>
</dbReference>
<dbReference type="GO" id="GO:0006355">
    <property type="term" value="P:regulation of DNA-templated transcription"/>
    <property type="evidence" value="ECO:0007669"/>
    <property type="project" value="InterPro"/>
</dbReference>
<accession>A0A2W4Y1G4</accession>
<reference evidence="1 2" key="2">
    <citation type="submission" date="2018-06" db="EMBL/GenBank/DDBJ databases">
        <title>Metagenomic assembly of (sub)arctic Cyanobacteria and their associated microbiome from non-axenic cultures.</title>
        <authorList>
            <person name="Baurain D."/>
        </authorList>
    </citation>
    <scope>NUCLEOTIDE SEQUENCE [LARGE SCALE GENOMIC DNA]</scope>
    <source>
        <strain evidence="1">ULC027bin1</strain>
    </source>
</reference>
<dbReference type="Proteomes" id="UP000249794">
    <property type="component" value="Unassembled WGS sequence"/>
</dbReference>
<dbReference type="AlphaFoldDB" id="A0A2W4Y1G4"/>
<evidence type="ECO:0000313" key="2">
    <source>
        <dbReference type="Proteomes" id="UP000249794"/>
    </source>
</evidence>
<sequence length="78" mass="8683">MSTLTIRLPELLHAKIKELAKAEGISINQFLVVAAAEKMSALLTEDFLVNEAKQGRREGFERFLAKVPDAEPEACDRL</sequence>
<dbReference type="EMBL" id="QBMP01000008">
    <property type="protein sequence ID" value="PZO60689.1"/>
    <property type="molecule type" value="Genomic_DNA"/>
</dbReference>
<dbReference type="Pfam" id="PF05534">
    <property type="entry name" value="HicB"/>
    <property type="match status" value="1"/>
</dbReference>
<comment type="caution">
    <text evidence="1">The sequence shown here is derived from an EMBL/GenBank/DDBJ whole genome shotgun (WGS) entry which is preliminary data.</text>
</comment>
<dbReference type="Gene3D" id="1.10.1220.10">
    <property type="entry name" value="Met repressor-like"/>
    <property type="match status" value="1"/>
</dbReference>
<name>A0A2W4Y1G4_9CYAN</name>
<gene>
    <name evidence="1" type="ORF">DCF15_01670</name>
</gene>
<evidence type="ECO:0000313" key="1">
    <source>
        <dbReference type="EMBL" id="PZO60689.1"/>
    </source>
</evidence>
<dbReference type="InterPro" id="IPR010985">
    <property type="entry name" value="Ribbon_hlx_hlx"/>
</dbReference>
<dbReference type="InterPro" id="IPR013321">
    <property type="entry name" value="Arc_rbn_hlx_hlx"/>
</dbReference>
<reference evidence="2" key="1">
    <citation type="submission" date="2018-04" db="EMBL/GenBank/DDBJ databases">
        <authorList>
            <person name="Cornet L."/>
        </authorList>
    </citation>
    <scope>NUCLEOTIDE SEQUENCE [LARGE SCALE GENOMIC DNA]</scope>
</reference>
<protein>
    <submittedName>
        <fullName evidence="1">Toxin-antitoxin system HicB family antitoxin</fullName>
    </submittedName>
</protein>
<dbReference type="InterPro" id="IPR008651">
    <property type="entry name" value="Uncharacterised_HicB"/>
</dbReference>
<proteinExistence type="predicted"/>